<organism evidence="1">
    <name type="scientific">marine sediment metagenome</name>
    <dbReference type="NCBI Taxonomy" id="412755"/>
    <lineage>
        <taxon>unclassified sequences</taxon>
        <taxon>metagenomes</taxon>
        <taxon>ecological metagenomes</taxon>
    </lineage>
</organism>
<protein>
    <submittedName>
        <fullName evidence="1">Uncharacterized protein</fullName>
    </submittedName>
</protein>
<reference evidence="1" key="1">
    <citation type="journal article" date="2015" name="Nature">
        <title>Complex archaea that bridge the gap between prokaryotes and eukaryotes.</title>
        <authorList>
            <person name="Spang A."/>
            <person name="Saw J.H."/>
            <person name="Jorgensen S.L."/>
            <person name="Zaremba-Niedzwiedzka K."/>
            <person name="Martijn J."/>
            <person name="Lind A.E."/>
            <person name="van Eijk R."/>
            <person name="Schleper C."/>
            <person name="Guy L."/>
            <person name="Ettema T.J."/>
        </authorList>
    </citation>
    <scope>NUCLEOTIDE SEQUENCE</scope>
</reference>
<proteinExistence type="predicted"/>
<sequence length="41" mass="4840">MLTIHYHYEVNYTGNKLILSSDLSIESNFKLKIHNNSTFRP</sequence>
<accession>A0A0F8XYE6</accession>
<comment type="caution">
    <text evidence="1">The sequence shown here is derived from an EMBL/GenBank/DDBJ whole genome shotgun (WGS) entry which is preliminary data.</text>
</comment>
<dbReference type="EMBL" id="LAZR01056515">
    <property type="protein sequence ID" value="KKK74023.1"/>
    <property type="molecule type" value="Genomic_DNA"/>
</dbReference>
<name>A0A0F8XYE6_9ZZZZ</name>
<gene>
    <name evidence="1" type="ORF">LCGC14_2887940</name>
</gene>
<feature type="non-terminal residue" evidence="1">
    <location>
        <position position="41"/>
    </location>
</feature>
<evidence type="ECO:0000313" key="1">
    <source>
        <dbReference type="EMBL" id="KKK74023.1"/>
    </source>
</evidence>
<dbReference type="AlphaFoldDB" id="A0A0F8XYE6"/>